<evidence type="ECO:0000256" key="1">
    <source>
        <dbReference type="SAM" id="MobiDB-lite"/>
    </source>
</evidence>
<feature type="transmembrane region" description="Helical" evidence="2">
    <location>
        <begin position="42"/>
        <end position="61"/>
    </location>
</feature>
<evidence type="ECO:0000313" key="3">
    <source>
        <dbReference type="EMBL" id="WTU44631.1"/>
    </source>
</evidence>
<accession>A0AAU2HAN6</accession>
<dbReference type="GO" id="GO:0005576">
    <property type="term" value="C:extracellular region"/>
    <property type="evidence" value="ECO:0007669"/>
    <property type="project" value="TreeGrafter"/>
</dbReference>
<reference evidence="3" key="1">
    <citation type="submission" date="2022-10" db="EMBL/GenBank/DDBJ databases">
        <title>The complete genomes of actinobacterial strains from the NBC collection.</title>
        <authorList>
            <person name="Joergensen T.S."/>
            <person name="Alvarez Arevalo M."/>
            <person name="Sterndorff E.B."/>
            <person name="Faurdal D."/>
            <person name="Vuksanovic O."/>
            <person name="Mourched A.-S."/>
            <person name="Charusanti P."/>
            <person name="Shaw S."/>
            <person name="Blin K."/>
            <person name="Weber T."/>
        </authorList>
    </citation>
    <scope>NUCLEOTIDE SEQUENCE</scope>
    <source>
        <strain evidence="3">NBC_00060</strain>
    </source>
</reference>
<keyword evidence="2" id="KW-1133">Transmembrane helix</keyword>
<proteinExistence type="predicted"/>
<dbReference type="InterPro" id="IPR007795">
    <property type="entry name" value="T7SS_EccB"/>
</dbReference>
<feature type="region of interest" description="Disordered" evidence="1">
    <location>
        <begin position="312"/>
        <end position="334"/>
    </location>
</feature>
<dbReference type="InterPro" id="IPR044857">
    <property type="entry name" value="T7SS_EccB_R1"/>
</dbReference>
<name>A0AAU2HAN6_9ACTN</name>
<organism evidence="3">
    <name type="scientific">Streptomyces sp. NBC_00060</name>
    <dbReference type="NCBI Taxonomy" id="2975636"/>
    <lineage>
        <taxon>Bacteria</taxon>
        <taxon>Bacillati</taxon>
        <taxon>Actinomycetota</taxon>
        <taxon>Actinomycetes</taxon>
        <taxon>Kitasatosporales</taxon>
        <taxon>Streptomycetaceae</taxon>
        <taxon>Streptomyces</taxon>
    </lineage>
</organism>
<dbReference type="AlphaFoldDB" id="A0AAU2HAN6"/>
<keyword evidence="2" id="KW-0812">Transmembrane</keyword>
<gene>
    <name evidence="3" type="primary">eccB</name>
    <name evidence="3" type="ORF">OHV25_36090</name>
</gene>
<dbReference type="Pfam" id="PF05108">
    <property type="entry name" value="T7SS_ESX1_EccB"/>
    <property type="match status" value="1"/>
</dbReference>
<evidence type="ECO:0000256" key="2">
    <source>
        <dbReference type="SAM" id="Phobius"/>
    </source>
</evidence>
<dbReference type="Gene3D" id="3.30.2390.20">
    <property type="entry name" value="Type VII secretion system EccB, repeat 1 domain"/>
    <property type="match status" value="1"/>
</dbReference>
<dbReference type="PANTHER" id="PTHR40765">
    <property type="entry name" value="ESX-2 SECRETION SYSTEM ATPASE ECCB2"/>
    <property type="match status" value="1"/>
</dbReference>
<sequence length="480" mass="48120">MQSRRDQVQAHMFVMGRVAAGMYRDDPDAPEPPHRRTSRGMGVGLAIGVLVALAVTVYGFVVPGGSDGWKKEGTLVLDKQSGARYLSLDGRLHPVLNQSSARLLAGDRLSVKSLSSASIAAAPRGPALGIVGAPDALPAASRLSRDAWSACATRAEPGGDGALLTLGVGLSAGGRPVTAGRAVLVRGGTRHDTYLLWHGTRSRVDPANGAPAALGYGDTPAFPVPEGFLNALPPGPDLATPEVAGRGAQGPSLAGRPSRVGQLFGDGAGHHLLLRSDGLAPLTPLQYALLKGDPRTQRTAYAGAAVTEAPVGPDDLARHRAPGTAASSPGPGLPDDVPRVMEVEAGEAVCAVTATGAGGPSVSVVLPQVSAVAGTPPAAGPGLVADARTADRVALRAGSGALVRAVSSSGTGRALYLVTESGAKYPVADADSLQQLGYPAASAVALPTALLSMLPTGPALDVGALRSRGLVVAAAENGGK</sequence>
<dbReference type="PANTHER" id="PTHR40765:SF2">
    <property type="entry name" value="ESX-2 SECRETION SYSTEM ATPASE ECCB2"/>
    <property type="match status" value="1"/>
</dbReference>
<keyword evidence="2" id="KW-0472">Membrane</keyword>
<dbReference type="NCBIfam" id="TIGR03919">
    <property type="entry name" value="T7SS_EccB"/>
    <property type="match status" value="1"/>
</dbReference>
<protein>
    <submittedName>
        <fullName evidence="3">Type VII secretion protein EccB</fullName>
    </submittedName>
</protein>
<dbReference type="EMBL" id="CP108253">
    <property type="protein sequence ID" value="WTU44631.1"/>
    <property type="molecule type" value="Genomic_DNA"/>
</dbReference>